<keyword evidence="1" id="KW-0472">Membrane</keyword>
<evidence type="ECO:0000256" key="1">
    <source>
        <dbReference type="SAM" id="Phobius"/>
    </source>
</evidence>
<dbReference type="Proteomes" id="UP000320225">
    <property type="component" value="Unassembled WGS sequence"/>
</dbReference>
<feature type="transmembrane region" description="Helical" evidence="1">
    <location>
        <begin position="334"/>
        <end position="353"/>
    </location>
</feature>
<feature type="transmembrane region" description="Helical" evidence="1">
    <location>
        <begin position="153"/>
        <end position="169"/>
    </location>
</feature>
<comment type="caution">
    <text evidence="2">The sequence shown here is derived from an EMBL/GenBank/DDBJ whole genome shotgun (WGS) entry which is preliminary data.</text>
</comment>
<feature type="transmembrane region" description="Helical" evidence="1">
    <location>
        <begin position="213"/>
        <end position="235"/>
    </location>
</feature>
<accession>A0A554WV66</accession>
<dbReference type="EC" id="2.4.1.-" evidence="2"/>
<dbReference type="AlphaFoldDB" id="A0A554WV66"/>
<feature type="transmembrane region" description="Helical" evidence="1">
    <location>
        <begin position="365"/>
        <end position="386"/>
    </location>
</feature>
<feature type="transmembrane region" description="Helical" evidence="1">
    <location>
        <begin position="255"/>
        <end position="276"/>
    </location>
</feature>
<feature type="transmembrane region" description="Helical" evidence="1">
    <location>
        <begin position="57"/>
        <end position="77"/>
    </location>
</feature>
<keyword evidence="2" id="KW-0328">Glycosyltransferase</keyword>
<sequence length="518" mass="55533">MNLPMRRFALGLAVPYVAWAILRLALMPALEFDEAEQVLHRQWLRPLYGPQPPLFEWLVWGLGATLGLSALEAVVLLKAVALWTIGMAAASFVRQAGLSVHAAGAAGWWVLSVPLLLWDAPRSLTHSLMATAWLALLAASSAPLFVRARQPLGVARWALLGVLAAAALLSKYNAVLALAGWAAAVLTAWWRATGGGRDWARLIALHARQALPAWLPAVTLLAWHVMGVLEAWPAVRDPIAAKMRPGGELGVVQGVFSVVSGWLATLSLPALLLGLARRRSAAQIGRTAPQAYPQAEPRSEPSWLALAAVYASVVGSAMLVLVVAGLMVDIKERWILPLAVPLLMLAAPGWARFGSDFARRVRRMASALVALALALLVGRGQVLAWMEEPSWSRLPARAAAQWVDGLGPDGALVVAAPIHLAGALAAYGRRDRPVLHRHASPLLWGHEPVCALLIVQEGTQTPGEGRLTALGFIQDGEPRRVDLPRVPAAGDAVTLQARAWRHPDPRCPARASVYDHLP</sequence>
<protein>
    <submittedName>
        <fullName evidence="2">Lipopolysaccharide core galacturonosyltransferase RgtC</fullName>
        <ecNumber evidence="2">2.4.1.-</ecNumber>
    </submittedName>
</protein>
<feature type="transmembrane region" description="Helical" evidence="1">
    <location>
        <begin position="175"/>
        <end position="192"/>
    </location>
</feature>
<keyword evidence="3" id="KW-1185">Reference proteome</keyword>
<feature type="transmembrane region" description="Helical" evidence="1">
    <location>
        <begin position="98"/>
        <end position="118"/>
    </location>
</feature>
<evidence type="ECO:0000313" key="2">
    <source>
        <dbReference type="EMBL" id="TSE27465.1"/>
    </source>
</evidence>
<dbReference type="OrthoDB" id="9153955at2"/>
<keyword evidence="2" id="KW-0808">Transferase</keyword>
<gene>
    <name evidence="2" type="primary">rgtC</name>
    <name evidence="2" type="ORF">Tsedi_00302</name>
</gene>
<reference evidence="2 3" key="1">
    <citation type="submission" date="2019-07" db="EMBL/GenBank/DDBJ databases">
        <title>Tepidimonas sediminis YIM 72259 draft genome.</title>
        <authorList>
            <person name="Da Costa M.S."/>
            <person name="Froufe H.J.C."/>
            <person name="Egas C."/>
            <person name="Albuquerque L."/>
        </authorList>
    </citation>
    <scope>NUCLEOTIDE SEQUENCE [LARGE SCALE GENOMIC DNA]</scope>
    <source>
        <strain evidence="2 3">YIM 72259</strain>
    </source>
</reference>
<dbReference type="EMBL" id="VJND01000001">
    <property type="protein sequence ID" value="TSE27465.1"/>
    <property type="molecule type" value="Genomic_DNA"/>
</dbReference>
<keyword evidence="1" id="KW-0812">Transmembrane</keyword>
<name>A0A554WV66_9BURK</name>
<dbReference type="RefSeq" id="WP_143892872.1">
    <property type="nucleotide sequence ID" value="NZ_VJND01000001.1"/>
</dbReference>
<feature type="transmembrane region" description="Helical" evidence="1">
    <location>
        <begin position="303"/>
        <end position="328"/>
    </location>
</feature>
<organism evidence="2 3">
    <name type="scientific">Tepidimonas sediminis</name>
    <dbReference type="NCBI Taxonomy" id="2588941"/>
    <lineage>
        <taxon>Bacteria</taxon>
        <taxon>Pseudomonadati</taxon>
        <taxon>Pseudomonadota</taxon>
        <taxon>Betaproteobacteria</taxon>
        <taxon>Burkholderiales</taxon>
        <taxon>Tepidimonas</taxon>
    </lineage>
</organism>
<feature type="transmembrane region" description="Helical" evidence="1">
    <location>
        <begin position="406"/>
        <end position="427"/>
    </location>
</feature>
<feature type="transmembrane region" description="Helical" evidence="1">
    <location>
        <begin position="124"/>
        <end position="146"/>
    </location>
</feature>
<evidence type="ECO:0000313" key="3">
    <source>
        <dbReference type="Proteomes" id="UP000320225"/>
    </source>
</evidence>
<dbReference type="GO" id="GO:0016757">
    <property type="term" value="F:glycosyltransferase activity"/>
    <property type="evidence" value="ECO:0007669"/>
    <property type="project" value="UniProtKB-KW"/>
</dbReference>
<keyword evidence="1" id="KW-1133">Transmembrane helix</keyword>
<proteinExistence type="predicted"/>